<reference evidence="1 3" key="1">
    <citation type="submission" date="2015-09" db="EMBL/GenBank/DDBJ databases">
        <authorList>
            <consortium name="Pathogen Informatics"/>
        </authorList>
    </citation>
    <scope>NUCLEOTIDE SEQUENCE [LARGE SCALE GENOMIC DNA]</scope>
    <source>
        <strain evidence="1 3">2789STDY5834841</strain>
    </source>
</reference>
<dbReference type="GeneID" id="97329644"/>
<dbReference type="EMBL" id="RCYR01000009">
    <property type="protein sequence ID" value="RYS80427.1"/>
    <property type="molecule type" value="Genomic_DNA"/>
</dbReference>
<proteinExistence type="predicted"/>
<organism evidence="1 3">
    <name type="scientific">[Ruminococcus] torques</name>
    <dbReference type="NCBI Taxonomy" id="33039"/>
    <lineage>
        <taxon>Bacteria</taxon>
        <taxon>Bacillati</taxon>
        <taxon>Bacillota</taxon>
        <taxon>Clostridia</taxon>
        <taxon>Lachnospirales</taxon>
        <taxon>Lachnospiraceae</taxon>
        <taxon>Mediterraneibacter</taxon>
    </lineage>
</organism>
<sequence length="79" mass="9330">MRRYYLKEREMIKETEAIICNRCGKEIVVRNGEPREGVFSADCEWGYFSEKDGERHHFDLCESCYDDLVSSFKIPVDAE</sequence>
<dbReference type="Proteomes" id="UP000095787">
    <property type="component" value="Unassembled WGS sequence"/>
</dbReference>
<dbReference type="RefSeq" id="WP_009243711.1">
    <property type="nucleotide sequence ID" value="NZ_AP028249.1"/>
</dbReference>
<gene>
    <name evidence="2" type="ORF">EAI93_06130</name>
    <name evidence="1" type="ORF">ERS852456_02649</name>
</gene>
<protein>
    <submittedName>
        <fullName evidence="1">Uncharacterized protein</fullName>
    </submittedName>
</protein>
<evidence type="ECO:0000313" key="3">
    <source>
        <dbReference type="Proteomes" id="UP000095787"/>
    </source>
</evidence>
<dbReference type="Proteomes" id="UP000292665">
    <property type="component" value="Unassembled WGS sequence"/>
</dbReference>
<name>A0A174FD96_9FIRM</name>
<dbReference type="AlphaFoldDB" id="A0A174FD96"/>
<accession>A0A174FD96</accession>
<dbReference type="EMBL" id="CYZO01000056">
    <property type="protein sequence ID" value="CUO46928.1"/>
    <property type="molecule type" value="Genomic_DNA"/>
</dbReference>
<reference evidence="2 4" key="2">
    <citation type="journal article" date="2019" name="Science, e1252229">
        <title>Invertible promoters mediate bacterial phase variation, antibiotic resistance, and host adaptation in the gut.</title>
        <authorList>
            <person name="Jiang X."/>
            <person name="Hall A.B."/>
            <person name="Arthur T.D."/>
            <person name="Plichta D.R."/>
            <person name="Covington C.T."/>
            <person name="Poyet M."/>
            <person name="Crothers J."/>
            <person name="Moses P.L."/>
            <person name="Tolonen A.C."/>
            <person name="Vlamakis H."/>
            <person name="Alm E.J."/>
            <person name="Xavier R.J."/>
        </authorList>
    </citation>
    <scope>NUCLEOTIDE SEQUENCE [LARGE SCALE GENOMIC DNA]</scope>
    <source>
        <strain evidence="2">Aa_0143</strain>
        <strain evidence="4">aa_0143</strain>
    </source>
</reference>
<evidence type="ECO:0000313" key="4">
    <source>
        <dbReference type="Proteomes" id="UP000292665"/>
    </source>
</evidence>
<evidence type="ECO:0000313" key="2">
    <source>
        <dbReference type="EMBL" id="RYS80427.1"/>
    </source>
</evidence>
<evidence type="ECO:0000313" key="1">
    <source>
        <dbReference type="EMBL" id="CUO46928.1"/>
    </source>
</evidence>